<feature type="binding site" evidence="15 16">
    <location>
        <position position="112"/>
    </location>
    <ligand>
        <name>S-adenosyl-L-methionine</name>
        <dbReference type="ChEBI" id="CHEBI:59789"/>
    </ligand>
</feature>
<evidence type="ECO:0000313" key="20">
    <source>
        <dbReference type="Proteomes" id="UP000184082"/>
    </source>
</evidence>
<evidence type="ECO:0000256" key="1">
    <source>
        <dbReference type="ARBA" id="ARBA00002634"/>
    </source>
</evidence>
<dbReference type="EC" id="2.1.1.228" evidence="5 15"/>
<dbReference type="FunFam" id="3.40.1280.10:FF:000001">
    <property type="entry name" value="tRNA (guanine-N(1)-)-methyltransferase"/>
    <property type="match status" value="1"/>
</dbReference>
<evidence type="ECO:0000256" key="6">
    <source>
        <dbReference type="ARBA" id="ARBA00014679"/>
    </source>
</evidence>
<keyword evidence="7 15" id="KW-0963">Cytoplasm</keyword>
<dbReference type="GO" id="GO:0005829">
    <property type="term" value="C:cytosol"/>
    <property type="evidence" value="ECO:0007669"/>
    <property type="project" value="TreeGrafter"/>
</dbReference>
<evidence type="ECO:0000256" key="5">
    <source>
        <dbReference type="ARBA" id="ARBA00012807"/>
    </source>
</evidence>
<keyword evidence="20" id="KW-1185">Reference proteome</keyword>
<dbReference type="STRING" id="1121266.SAMN02745883_00176"/>
<reference evidence="19 20" key="1">
    <citation type="submission" date="2016-11" db="EMBL/GenBank/DDBJ databases">
        <authorList>
            <person name="Jaros S."/>
            <person name="Januszkiewicz K."/>
            <person name="Wedrychowicz H."/>
        </authorList>
    </citation>
    <scope>NUCLEOTIDE SEQUENCE [LARGE SCALE GENOMIC DNA]</scope>
    <source>
        <strain evidence="19 20">DSM 14501</strain>
    </source>
</reference>
<dbReference type="InterPro" id="IPR016009">
    <property type="entry name" value="tRNA_MeTrfase_TRMD/TRM10"/>
</dbReference>
<dbReference type="PANTHER" id="PTHR46417:SF1">
    <property type="entry name" value="TRNA (GUANINE-N(1)-)-METHYLTRANSFERASE"/>
    <property type="match status" value="1"/>
</dbReference>
<dbReference type="Gene3D" id="3.40.1280.10">
    <property type="match status" value="1"/>
</dbReference>
<dbReference type="AlphaFoldDB" id="A0A1M6LEG4"/>
<dbReference type="InterPro" id="IPR029026">
    <property type="entry name" value="tRNA_m1G_MTases_N"/>
</dbReference>
<evidence type="ECO:0000256" key="9">
    <source>
        <dbReference type="ARBA" id="ARBA00022679"/>
    </source>
</evidence>
<dbReference type="HAMAP" id="MF_00605">
    <property type="entry name" value="TrmD"/>
    <property type="match status" value="1"/>
</dbReference>
<dbReference type="RefSeq" id="WP_072965498.1">
    <property type="nucleotide sequence ID" value="NZ_FRAJ01000003.1"/>
</dbReference>
<dbReference type="EMBL" id="FRAJ01000003">
    <property type="protein sequence ID" value="SHJ69485.1"/>
    <property type="molecule type" value="Genomic_DNA"/>
</dbReference>
<gene>
    <name evidence="15" type="primary">trmD</name>
    <name evidence="19" type="ORF">SAMN02745883_00176</name>
</gene>
<dbReference type="Pfam" id="PF01746">
    <property type="entry name" value="tRNA_m1G_MT"/>
    <property type="match status" value="1"/>
</dbReference>
<evidence type="ECO:0000256" key="10">
    <source>
        <dbReference type="ARBA" id="ARBA00022691"/>
    </source>
</evidence>
<keyword evidence="9 15" id="KW-0808">Transferase</keyword>
<evidence type="ECO:0000256" key="11">
    <source>
        <dbReference type="ARBA" id="ARBA00022694"/>
    </source>
</evidence>
<dbReference type="NCBIfam" id="TIGR00088">
    <property type="entry name" value="trmD"/>
    <property type="match status" value="1"/>
</dbReference>
<accession>A0A1M6LEG4</accession>
<keyword evidence="10 15" id="KW-0949">S-adenosyl-L-methionine</keyword>
<keyword evidence="11 15" id="KW-0819">tRNA processing</keyword>
<dbReference type="Gene3D" id="1.10.1270.20">
    <property type="entry name" value="tRNA(m1g37)methyltransferase, domain 2"/>
    <property type="match status" value="1"/>
</dbReference>
<evidence type="ECO:0000256" key="15">
    <source>
        <dbReference type="HAMAP-Rule" id="MF_00605"/>
    </source>
</evidence>
<comment type="similarity">
    <text evidence="3 15 17">Belongs to the RNA methyltransferase TrmD family.</text>
</comment>
<evidence type="ECO:0000259" key="18">
    <source>
        <dbReference type="Pfam" id="PF01746"/>
    </source>
</evidence>
<dbReference type="InterPro" id="IPR029028">
    <property type="entry name" value="Alpha/beta_knot_MTases"/>
</dbReference>
<dbReference type="PIRSF" id="PIRSF000386">
    <property type="entry name" value="tRNA_mtase"/>
    <property type="match status" value="1"/>
</dbReference>
<organism evidence="19 20">
    <name type="scientific">Caminicella sporogenes DSM 14501</name>
    <dbReference type="NCBI Taxonomy" id="1121266"/>
    <lineage>
        <taxon>Bacteria</taxon>
        <taxon>Bacillati</taxon>
        <taxon>Bacillota</taxon>
        <taxon>Clostridia</taxon>
        <taxon>Peptostreptococcales</taxon>
        <taxon>Caminicellaceae</taxon>
        <taxon>Caminicella</taxon>
    </lineage>
</organism>
<dbReference type="CDD" id="cd18080">
    <property type="entry name" value="TrmD-like"/>
    <property type="match status" value="1"/>
</dbReference>
<feature type="domain" description="tRNA methyltransferase TRMD/TRM10-type" evidence="18">
    <location>
        <begin position="1"/>
        <end position="225"/>
    </location>
</feature>
<dbReference type="FunFam" id="1.10.1270.20:FF:000001">
    <property type="entry name" value="tRNA (guanine-N(1)-)-methyltransferase"/>
    <property type="match status" value="1"/>
</dbReference>
<name>A0A1M6LEG4_9FIRM</name>
<sequence length="252" mass="29222">MKIDILTLFPEMFTNVLNQSIIGRAIKNGIIKLNVINFREYSSDKHKRVDDYPYGGGSGMVLMNQPIFDALKSITKEKKKYKIIYLTPKGKTFNQEMALSLSKEENLIFICGHYEGIDQRIIDYWVTDEISIGDYVLTGGELPTMVVIDTVARLIPGVLNNENSFKDESFYSGLLEYPHYTRPADYNGMKVPKVLLSGNHKLIEEWRLKKSIELTIKRRPDLIEKFLKNNKFTQKEREKFKNIINEILMNNN</sequence>
<keyword evidence="8 15" id="KW-0489">Methyltransferase</keyword>
<evidence type="ECO:0000256" key="7">
    <source>
        <dbReference type="ARBA" id="ARBA00022490"/>
    </source>
</evidence>
<dbReference type="SUPFAM" id="SSF75217">
    <property type="entry name" value="alpha/beta knot"/>
    <property type="match status" value="1"/>
</dbReference>
<evidence type="ECO:0000256" key="4">
    <source>
        <dbReference type="ARBA" id="ARBA00011738"/>
    </source>
</evidence>
<comment type="subunit">
    <text evidence="4 15 17">Homodimer.</text>
</comment>
<evidence type="ECO:0000256" key="13">
    <source>
        <dbReference type="ARBA" id="ARBA00033392"/>
    </source>
</evidence>
<dbReference type="InterPro" id="IPR002649">
    <property type="entry name" value="tRNA_m1G_MeTrfase_TrmD"/>
</dbReference>
<evidence type="ECO:0000256" key="16">
    <source>
        <dbReference type="PIRSR" id="PIRSR000386-1"/>
    </source>
</evidence>
<evidence type="ECO:0000256" key="17">
    <source>
        <dbReference type="RuleBase" id="RU003464"/>
    </source>
</evidence>
<dbReference type="Proteomes" id="UP000184082">
    <property type="component" value="Unassembled WGS sequence"/>
</dbReference>
<evidence type="ECO:0000256" key="12">
    <source>
        <dbReference type="ARBA" id="ARBA00029736"/>
    </source>
</evidence>
<proteinExistence type="inferred from homology"/>
<evidence type="ECO:0000256" key="2">
    <source>
        <dbReference type="ARBA" id="ARBA00004496"/>
    </source>
</evidence>
<dbReference type="PANTHER" id="PTHR46417">
    <property type="entry name" value="TRNA (GUANINE-N(1)-)-METHYLTRANSFERASE"/>
    <property type="match status" value="1"/>
</dbReference>
<dbReference type="GO" id="GO:0052906">
    <property type="term" value="F:tRNA (guanine(37)-N1)-methyltransferase activity"/>
    <property type="evidence" value="ECO:0007669"/>
    <property type="project" value="UniProtKB-UniRule"/>
</dbReference>
<protein>
    <recommendedName>
        <fullName evidence="6 15">tRNA (guanine-N(1)-)-methyltransferase</fullName>
        <ecNumber evidence="5 15">2.1.1.228</ecNumber>
    </recommendedName>
    <alternativeName>
        <fullName evidence="12 15">M1G-methyltransferase</fullName>
    </alternativeName>
    <alternativeName>
        <fullName evidence="13 15">tRNA [GM37] methyltransferase</fullName>
    </alternativeName>
</protein>
<comment type="subcellular location">
    <subcellularLocation>
        <location evidence="2 15 17">Cytoplasm</location>
    </subcellularLocation>
</comment>
<comment type="catalytic activity">
    <reaction evidence="14 15 17">
        <text>guanosine(37) in tRNA + S-adenosyl-L-methionine = N(1)-methylguanosine(37) in tRNA + S-adenosyl-L-homocysteine + H(+)</text>
        <dbReference type="Rhea" id="RHEA:36899"/>
        <dbReference type="Rhea" id="RHEA-COMP:10145"/>
        <dbReference type="Rhea" id="RHEA-COMP:10147"/>
        <dbReference type="ChEBI" id="CHEBI:15378"/>
        <dbReference type="ChEBI" id="CHEBI:57856"/>
        <dbReference type="ChEBI" id="CHEBI:59789"/>
        <dbReference type="ChEBI" id="CHEBI:73542"/>
        <dbReference type="ChEBI" id="CHEBI:74269"/>
        <dbReference type="EC" id="2.1.1.228"/>
    </reaction>
</comment>
<evidence type="ECO:0000256" key="14">
    <source>
        <dbReference type="ARBA" id="ARBA00047783"/>
    </source>
</evidence>
<dbReference type="NCBIfam" id="NF000648">
    <property type="entry name" value="PRK00026.1"/>
    <property type="match status" value="1"/>
</dbReference>
<evidence type="ECO:0000256" key="8">
    <source>
        <dbReference type="ARBA" id="ARBA00022603"/>
    </source>
</evidence>
<comment type="function">
    <text evidence="1 15 17">Specifically methylates guanosine-37 in various tRNAs.</text>
</comment>
<dbReference type="InterPro" id="IPR023148">
    <property type="entry name" value="tRNA_m1G_MeTrfase_C_sf"/>
</dbReference>
<evidence type="ECO:0000256" key="3">
    <source>
        <dbReference type="ARBA" id="ARBA00007630"/>
    </source>
</evidence>
<evidence type="ECO:0000313" key="19">
    <source>
        <dbReference type="EMBL" id="SHJ69485.1"/>
    </source>
</evidence>
<dbReference type="GO" id="GO:0002939">
    <property type="term" value="P:tRNA N1-guanine methylation"/>
    <property type="evidence" value="ECO:0007669"/>
    <property type="project" value="TreeGrafter"/>
</dbReference>
<feature type="binding site" evidence="15 16">
    <location>
        <begin position="132"/>
        <end position="137"/>
    </location>
    <ligand>
        <name>S-adenosyl-L-methionine</name>
        <dbReference type="ChEBI" id="CHEBI:59789"/>
    </ligand>
</feature>